<dbReference type="InterPro" id="IPR005097">
    <property type="entry name" value="Sacchrp_dh_NADP-bd"/>
</dbReference>
<organism evidence="2 3">
    <name type="scientific">Lacibacter luteus</name>
    <dbReference type="NCBI Taxonomy" id="2508719"/>
    <lineage>
        <taxon>Bacteria</taxon>
        <taxon>Pseudomonadati</taxon>
        <taxon>Bacteroidota</taxon>
        <taxon>Chitinophagia</taxon>
        <taxon>Chitinophagales</taxon>
        <taxon>Chitinophagaceae</taxon>
        <taxon>Lacibacter</taxon>
    </lineage>
</organism>
<dbReference type="EMBL" id="SDHW01000001">
    <property type="protein sequence ID" value="RXK62369.1"/>
    <property type="molecule type" value="Genomic_DNA"/>
</dbReference>
<comment type="caution">
    <text evidence="2">The sequence shown here is derived from an EMBL/GenBank/DDBJ whole genome shotgun (WGS) entry which is preliminary data.</text>
</comment>
<keyword evidence="3" id="KW-1185">Reference proteome</keyword>
<protein>
    <submittedName>
        <fullName evidence="2">Saccharopine dehydrogenase</fullName>
    </submittedName>
</protein>
<feature type="domain" description="Saccharopine dehydrogenase NADP binding" evidence="1">
    <location>
        <begin position="9"/>
        <end position="126"/>
    </location>
</feature>
<evidence type="ECO:0000259" key="1">
    <source>
        <dbReference type="Pfam" id="PF03435"/>
    </source>
</evidence>
<evidence type="ECO:0000313" key="3">
    <source>
        <dbReference type="Proteomes" id="UP000290204"/>
    </source>
</evidence>
<name>A0A4Q1CP17_9BACT</name>
<proteinExistence type="predicted"/>
<sequence length="354" mass="39378">MLHMQKNNVLLYGANGYTGELIARYAREYNLQPILAGRNEAKIAALANQYQLPYRIFSLDDATVLHQQLADVQLVIHAAGPFSLTAKQMIEACIATQTHYIDINGDIPVFEFIKQYDTAAKQANVMLLPGAGFDVIPTDCIALRLKNELPDATHLQLAFISSGGGLSHGTATTMIQRIGEKALVRSNHQLVQKPFGHKGMWLNAAGQKRFVMSLQWGDISTAHHTTGIPNIEVFTGMKPTVYRLLKFQFLFNWLLRTSFIRKRLQQRIDAAPAGPTDEQRSKSNTFIWGKVWNAKAEERTASLQCGNGYSVTAWGCLHIALQIVQGKFKAGYQTPASVYGETLIFQLPDSKKIS</sequence>
<evidence type="ECO:0000313" key="2">
    <source>
        <dbReference type="EMBL" id="RXK62369.1"/>
    </source>
</evidence>
<dbReference type="OrthoDB" id="623995at2"/>
<dbReference type="InterPro" id="IPR036291">
    <property type="entry name" value="NAD(P)-bd_dom_sf"/>
</dbReference>
<dbReference type="SUPFAM" id="SSF51735">
    <property type="entry name" value="NAD(P)-binding Rossmann-fold domains"/>
    <property type="match status" value="1"/>
</dbReference>
<dbReference type="PANTHER" id="PTHR43781">
    <property type="entry name" value="SACCHAROPINE DEHYDROGENASE"/>
    <property type="match status" value="1"/>
</dbReference>
<dbReference type="Proteomes" id="UP000290204">
    <property type="component" value="Unassembled WGS sequence"/>
</dbReference>
<dbReference type="Pfam" id="PF03435">
    <property type="entry name" value="Sacchrp_dh_NADP"/>
    <property type="match status" value="1"/>
</dbReference>
<dbReference type="Gene3D" id="3.40.50.720">
    <property type="entry name" value="NAD(P)-binding Rossmann-like Domain"/>
    <property type="match status" value="1"/>
</dbReference>
<dbReference type="PANTHER" id="PTHR43781:SF1">
    <property type="entry name" value="SACCHAROPINE DEHYDROGENASE"/>
    <property type="match status" value="1"/>
</dbReference>
<reference evidence="2 3" key="1">
    <citation type="submission" date="2019-01" db="EMBL/GenBank/DDBJ databases">
        <title>Lacibacter sp. strain TTM-7.</title>
        <authorList>
            <person name="Chen W.-M."/>
        </authorList>
    </citation>
    <scope>NUCLEOTIDE SEQUENCE [LARGE SCALE GENOMIC DNA]</scope>
    <source>
        <strain evidence="2 3">TTM-7</strain>
    </source>
</reference>
<dbReference type="AlphaFoldDB" id="A0A4Q1CP17"/>
<accession>A0A4Q1CP17</accession>
<gene>
    <name evidence="2" type="ORF">ESA94_04990</name>
</gene>